<protein>
    <submittedName>
        <fullName evidence="2">Uncharacterized protein</fullName>
    </submittedName>
</protein>
<comment type="caution">
    <text evidence="2">The sequence shown here is derived from an EMBL/GenBank/DDBJ whole genome shotgun (WGS) entry which is preliminary data.</text>
</comment>
<proteinExistence type="predicted"/>
<sequence>MLTPAWLHKWLNNPKRKQSRRGVKLGRCGHCRQTVLTGDDADWSSFRVTVDPTTLNRDQEIACIITDRRTYMLENHAGAPELHQRTHWHTASHPPESTPVVPTHKCGARFPTPDPQPDLTTRSLMIGDNDEPPF</sequence>
<dbReference type="EMBL" id="JBHMAU010000075">
    <property type="protein sequence ID" value="MFB9777299.1"/>
    <property type="molecule type" value="Genomic_DNA"/>
</dbReference>
<dbReference type="RefSeq" id="WP_376841219.1">
    <property type="nucleotide sequence ID" value="NZ_JBHMAU010000075.1"/>
</dbReference>
<accession>A0ABV5X4C8</accession>
<feature type="region of interest" description="Disordered" evidence="1">
    <location>
        <begin position="85"/>
        <end position="134"/>
    </location>
</feature>
<organism evidence="2 3">
    <name type="scientific">Brevibacterium otitidis</name>
    <dbReference type="NCBI Taxonomy" id="53364"/>
    <lineage>
        <taxon>Bacteria</taxon>
        <taxon>Bacillati</taxon>
        <taxon>Actinomycetota</taxon>
        <taxon>Actinomycetes</taxon>
        <taxon>Micrococcales</taxon>
        <taxon>Brevibacteriaceae</taxon>
        <taxon>Brevibacterium</taxon>
    </lineage>
</organism>
<gene>
    <name evidence="2" type="ORF">ACFFN1_12965</name>
</gene>
<keyword evidence="3" id="KW-1185">Reference proteome</keyword>
<evidence type="ECO:0000313" key="3">
    <source>
        <dbReference type="Proteomes" id="UP001589707"/>
    </source>
</evidence>
<reference evidence="2 3" key="1">
    <citation type="submission" date="2024-09" db="EMBL/GenBank/DDBJ databases">
        <authorList>
            <person name="Sun Q."/>
            <person name="Mori K."/>
        </authorList>
    </citation>
    <scope>NUCLEOTIDE SEQUENCE [LARGE SCALE GENOMIC DNA]</scope>
    <source>
        <strain evidence="2 3">JCM 11683</strain>
    </source>
</reference>
<evidence type="ECO:0000313" key="2">
    <source>
        <dbReference type="EMBL" id="MFB9777299.1"/>
    </source>
</evidence>
<dbReference type="Proteomes" id="UP001589707">
    <property type="component" value="Unassembled WGS sequence"/>
</dbReference>
<name>A0ABV5X4C8_9MICO</name>
<evidence type="ECO:0000256" key="1">
    <source>
        <dbReference type="SAM" id="MobiDB-lite"/>
    </source>
</evidence>